<reference evidence="1" key="1">
    <citation type="submission" date="2023-08" db="EMBL/GenBank/DDBJ databases">
        <authorList>
            <person name="Nazir A."/>
        </authorList>
    </citation>
    <scope>NUCLEOTIDE SEQUENCE</scope>
</reference>
<organism evidence="1">
    <name type="scientific">Staphylococcus phage vB_VibM_10AMN12</name>
    <dbReference type="NCBI Taxonomy" id="3076785"/>
    <lineage>
        <taxon>Viruses</taxon>
        <taxon>Duplodnaviria</taxon>
        <taxon>Heunggongvirae</taxon>
        <taxon>Uroviricota</taxon>
        <taxon>Caudoviricetes</taxon>
    </lineage>
</organism>
<dbReference type="EMBL" id="OR481006">
    <property type="protein sequence ID" value="WNO47489.1"/>
    <property type="molecule type" value="Genomic_DNA"/>
</dbReference>
<accession>A0AA96KTL9</accession>
<name>A0AA96KTL9_9CAUD</name>
<evidence type="ECO:0000313" key="1">
    <source>
        <dbReference type="EMBL" id="WNO47489.1"/>
    </source>
</evidence>
<sequence length="44" mass="4934">MDFNNAKSIKDTQVSIIDDWLAQLNVTGAYKSKQQLGTNFCKTP</sequence>
<protein>
    <submittedName>
        <fullName evidence="1">Uncharacterized protein</fullName>
    </submittedName>
</protein>
<proteinExistence type="predicted"/>